<accession>A0A086A2A3</accession>
<protein>
    <submittedName>
        <fullName evidence="1">Uncharacterized protein</fullName>
    </submittedName>
</protein>
<keyword evidence="4" id="KW-1185">Reference proteome</keyword>
<proteinExistence type="predicted"/>
<sequence length="194" mass="22827">MTNLPNFKIQPHGEISDEFLNINISTFNDAIRFIANLNYGRNQNKNDLKTVFIDNCGTCSTKHALLKKLADENGFSQIKLILGIFKMNSKNTIEISETLQKNNLNFIPEAHNYLKFENKIFDFTNPNSKPSDFESDLIIEIEMLPNQISNYKVEFHRKHLQDWLNENEDIKLELEDIWKIREQCILDLTNYKKR</sequence>
<dbReference type="EMBL" id="MUGY01000009">
    <property type="protein sequence ID" value="OXA94544.1"/>
    <property type="molecule type" value="Genomic_DNA"/>
</dbReference>
<dbReference type="AlphaFoldDB" id="A0A086A2A3"/>
<dbReference type="STRING" id="991.IW20_20200"/>
<evidence type="ECO:0000313" key="2">
    <source>
        <dbReference type="EMBL" id="OXA94544.1"/>
    </source>
</evidence>
<dbReference type="EMBL" id="JPRM01000037">
    <property type="protein sequence ID" value="KFF10817.1"/>
    <property type="molecule type" value="Genomic_DNA"/>
</dbReference>
<evidence type="ECO:0000313" key="4">
    <source>
        <dbReference type="Proteomes" id="UP000198424"/>
    </source>
</evidence>
<name>A0A086A2A3_FLAHY</name>
<dbReference type="Proteomes" id="UP000198424">
    <property type="component" value="Unassembled WGS sequence"/>
</dbReference>
<dbReference type="Proteomes" id="UP000028712">
    <property type="component" value="Unassembled WGS sequence"/>
</dbReference>
<reference evidence="2 4" key="2">
    <citation type="submission" date="2016-11" db="EMBL/GenBank/DDBJ databases">
        <title>Whole genomes of Flavobacteriaceae.</title>
        <authorList>
            <person name="Stine C."/>
            <person name="Li C."/>
            <person name="Tadesse D."/>
        </authorList>
    </citation>
    <scope>NUCLEOTIDE SEQUENCE [LARGE SCALE GENOMIC DNA]</scope>
    <source>
        <strain evidence="2 4">ATCC 29551</strain>
    </source>
</reference>
<dbReference type="OrthoDB" id="5649947at2"/>
<dbReference type="eggNOG" id="ENOG50314C3">
    <property type="taxonomic scope" value="Bacteria"/>
</dbReference>
<organism evidence="1 3">
    <name type="scientific">Flavobacterium hydatis</name>
    <name type="common">Cytophaga aquatilis</name>
    <dbReference type="NCBI Taxonomy" id="991"/>
    <lineage>
        <taxon>Bacteria</taxon>
        <taxon>Pseudomonadati</taxon>
        <taxon>Bacteroidota</taxon>
        <taxon>Flavobacteriia</taxon>
        <taxon>Flavobacteriales</taxon>
        <taxon>Flavobacteriaceae</taxon>
        <taxon>Flavobacterium</taxon>
    </lineage>
</organism>
<comment type="caution">
    <text evidence="1">The sequence shown here is derived from an EMBL/GenBank/DDBJ whole genome shotgun (WGS) entry which is preliminary data.</text>
</comment>
<gene>
    <name evidence="2" type="ORF">B0A62_10130</name>
    <name evidence="1" type="ORF">IW20_20200</name>
</gene>
<evidence type="ECO:0000313" key="3">
    <source>
        <dbReference type="Proteomes" id="UP000028712"/>
    </source>
</evidence>
<dbReference type="RefSeq" id="WP_035626448.1">
    <property type="nucleotide sequence ID" value="NZ_JBEWQG010000005.1"/>
</dbReference>
<reference evidence="1 3" key="1">
    <citation type="submission" date="2014-07" db="EMBL/GenBank/DDBJ databases">
        <title>Genome of Flavobacterium hydatis DSM 2063.</title>
        <authorList>
            <person name="Pipes S.E."/>
            <person name="Stropko S.J."/>
            <person name="Newman J.D."/>
        </authorList>
    </citation>
    <scope>NUCLEOTIDE SEQUENCE [LARGE SCALE GENOMIC DNA]</scope>
    <source>
        <strain evidence="1 3">DSM 2063</strain>
    </source>
</reference>
<evidence type="ECO:0000313" key="1">
    <source>
        <dbReference type="EMBL" id="KFF10817.1"/>
    </source>
</evidence>